<organism evidence="2 3">
    <name type="scientific">Xenophilus arseniciresistens</name>
    <dbReference type="NCBI Taxonomy" id="1283306"/>
    <lineage>
        <taxon>Bacteria</taxon>
        <taxon>Pseudomonadati</taxon>
        <taxon>Pseudomonadota</taxon>
        <taxon>Betaproteobacteria</taxon>
        <taxon>Burkholderiales</taxon>
        <taxon>Comamonadaceae</taxon>
        <taxon>Xenophilus</taxon>
    </lineage>
</organism>
<gene>
    <name evidence="2" type="ORF">PGB34_03940</name>
</gene>
<keyword evidence="3" id="KW-1185">Reference proteome</keyword>
<feature type="chain" id="PRO_5042136224" description="Rap1a immunity protein domain-containing protein" evidence="1">
    <location>
        <begin position="27"/>
        <end position="122"/>
    </location>
</feature>
<dbReference type="RefSeq" id="WP_271426756.1">
    <property type="nucleotide sequence ID" value="NZ_JAQIPB010000001.1"/>
</dbReference>
<reference evidence="2" key="1">
    <citation type="submission" date="2023-01" db="EMBL/GenBank/DDBJ databases">
        <title>Xenophilus mangrovi sp. nov., isolated from soil of Mangrove nature reserve.</title>
        <authorList>
            <person name="Xu S."/>
            <person name="Liu Z."/>
            <person name="Xu Y."/>
        </authorList>
    </citation>
    <scope>NUCLEOTIDE SEQUENCE</scope>
    <source>
        <strain evidence="2">YW8</strain>
    </source>
</reference>
<evidence type="ECO:0000313" key="2">
    <source>
        <dbReference type="EMBL" id="MDA7415506.1"/>
    </source>
</evidence>
<dbReference type="AlphaFoldDB" id="A0AAE3SZ56"/>
<proteinExistence type="predicted"/>
<dbReference type="EMBL" id="JAQIPB010000001">
    <property type="protein sequence ID" value="MDA7415506.1"/>
    <property type="molecule type" value="Genomic_DNA"/>
</dbReference>
<accession>A0AAE3SZ56</accession>
<evidence type="ECO:0000313" key="3">
    <source>
        <dbReference type="Proteomes" id="UP001212602"/>
    </source>
</evidence>
<protein>
    <recommendedName>
        <fullName evidence="4">Rap1a immunity protein domain-containing protein</fullName>
    </recommendedName>
</protein>
<evidence type="ECO:0000256" key="1">
    <source>
        <dbReference type="SAM" id="SignalP"/>
    </source>
</evidence>
<feature type="signal peptide" evidence="1">
    <location>
        <begin position="1"/>
        <end position="26"/>
    </location>
</feature>
<evidence type="ECO:0008006" key="4">
    <source>
        <dbReference type="Google" id="ProtNLM"/>
    </source>
</evidence>
<sequence length="122" mass="13337">MKPRALHRLAGLLVLALQLLPAPAQAMSIRELRTLEAQEAEGRNRASYYLVGVLEGLREAADAAQRAGARPAFCANGRRLEPAMARPLYEGELRRNADLYEADMPVPLVLAAALQAAYRCEP</sequence>
<dbReference type="Proteomes" id="UP001212602">
    <property type="component" value="Unassembled WGS sequence"/>
</dbReference>
<comment type="caution">
    <text evidence="2">The sequence shown here is derived from an EMBL/GenBank/DDBJ whole genome shotgun (WGS) entry which is preliminary data.</text>
</comment>
<keyword evidence="1" id="KW-0732">Signal</keyword>
<name>A0AAE3SZ56_9BURK</name>